<organism evidence="2 3">
    <name type="scientific">Saccharibacter floricola DSM 15669</name>
    <dbReference type="NCBI Taxonomy" id="1123227"/>
    <lineage>
        <taxon>Bacteria</taxon>
        <taxon>Pseudomonadati</taxon>
        <taxon>Pseudomonadota</taxon>
        <taxon>Alphaproteobacteria</taxon>
        <taxon>Acetobacterales</taxon>
        <taxon>Acetobacteraceae</taxon>
        <taxon>Saccharibacter</taxon>
    </lineage>
</organism>
<dbReference type="EMBL" id="BAQD01000001">
    <property type="protein sequence ID" value="GBQ04887.1"/>
    <property type="molecule type" value="Genomic_DNA"/>
</dbReference>
<name>A0ABQ0NX39_9PROT</name>
<evidence type="ECO:0000313" key="2">
    <source>
        <dbReference type="EMBL" id="GBQ04887.1"/>
    </source>
</evidence>
<comment type="caution">
    <text evidence="2">The sequence shown here is derived from an EMBL/GenBank/DDBJ whole genome shotgun (WGS) entry which is preliminary data.</text>
</comment>
<accession>A0ABQ0NX39</accession>
<dbReference type="Gene3D" id="2.115.10.20">
    <property type="entry name" value="Glycosyl hydrolase domain, family 43"/>
    <property type="match status" value="1"/>
</dbReference>
<reference evidence="2" key="1">
    <citation type="submission" date="2013-04" db="EMBL/GenBank/DDBJ databases">
        <title>The genome sequencing project of 58 acetic acid bacteria.</title>
        <authorList>
            <person name="Okamoto-Kainuma A."/>
            <person name="Ishikawa M."/>
            <person name="Umino S."/>
            <person name="Koizumi Y."/>
            <person name="Shiwa Y."/>
            <person name="Yoshikawa H."/>
            <person name="Matsutani M."/>
            <person name="Matsushita K."/>
        </authorList>
    </citation>
    <scope>NUCLEOTIDE SEQUENCE</scope>
    <source>
        <strain evidence="2">DSM 15669</strain>
    </source>
</reference>
<dbReference type="Proteomes" id="UP001062901">
    <property type="component" value="Unassembled WGS sequence"/>
</dbReference>
<keyword evidence="3" id="KW-1185">Reference proteome</keyword>
<dbReference type="SUPFAM" id="SSF75005">
    <property type="entry name" value="Arabinanase/levansucrase/invertase"/>
    <property type="match status" value="1"/>
</dbReference>
<evidence type="ECO:0000313" key="3">
    <source>
        <dbReference type="Proteomes" id="UP001062901"/>
    </source>
</evidence>
<sequence>MSLFEMDHWRCAIVHAPFEEVIKRNTLEGYGITWLPDHGKRHFFADPFGIWHDGRLYVFVESYDYHSGKGKIDVLVYDEAFSLIEHETVLQEPWHLSYPQIIRHGDEFYLLPEGYKSGRLSLYRAVKFPYQWERVTAFDFPIGAIDATPLFYRNRWWLFWTPPTPKSYRQSALHIALAEELTGSWCDMGCVLVDREGARPGGTACVVNDDVILPVQDCSLSYGGGMQTLRISGLGYGKPRIETRGHFPLPKTLAGSHSDGMHTLSAAGSVTLVDFKKINYGIAHKIPLIRDLVSKR</sequence>
<gene>
    <name evidence="2" type="ORF">AA15669_0199</name>
</gene>
<dbReference type="InterPro" id="IPR056442">
    <property type="entry name" value="GINT1_N"/>
</dbReference>
<proteinExistence type="predicted"/>
<feature type="domain" description="Glucosamine inositolphosphorylceramide transferase 1 N-terminal" evidence="1">
    <location>
        <begin position="42"/>
        <end position="234"/>
    </location>
</feature>
<dbReference type="Pfam" id="PF24793">
    <property type="entry name" value="GINT1_N"/>
    <property type="match status" value="1"/>
</dbReference>
<dbReference type="RefSeq" id="WP_018979514.1">
    <property type="nucleotide sequence ID" value="NZ_BAQD01000001.1"/>
</dbReference>
<dbReference type="InterPro" id="IPR023296">
    <property type="entry name" value="Glyco_hydro_beta-prop_sf"/>
</dbReference>
<evidence type="ECO:0000259" key="1">
    <source>
        <dbReference type="Pfam" id="PF24793"/>
    </source>
</evidence>
<protein>
    <recommendedName>
        <fullName evidence="1">Glucosamine inositolphosphorylceramide transferase 1 N-terminal domain-containing protein</fullName>
    </recommendedName>
</protein>